<evidence type="ECO:0000313" key="2">
    <source>
        <dbReference type="Proteomes" id="UP000606786"/>
    </source>
</evidence>
<dbReference type="Proteomes" id="UP000606786">
    <property type="component" value="Unassembled WGS sequence"/>
</dbReference>
<organism evidence="1 2">
    <name type="scientific">Ceratitis capitata</name>
    <name type="common">Mediterranean fruit fly</name>
    <name type="synonym">Tephritis capitata</name>
    <dbReference type="NCBI Taxonomy" id="7213"/>
    <lineage>
        <taxon>Eukaryota</taxon>
        <taxon>Metazoa</taxon>
        <taxon>Ecdysozoa</taxon>
        <taxon>Arthropoda</taxon>
        <taxon>Hexapoda</taxon>
        <taxon>Insecta</taxon>
        <taxon>Pterygota</taxon>
        <taxon>Neoptera</taxon>
        <taxon>Endopterygota</taxon>
        <taxon>Diptera</taxon>
        <taxon>Brachycera</taxon>
        <taxon>Muscomorpha</taxon>
        <taxon>Tephritoidea</taxon>
        <taxon>Tephritidae</taxon>
        <taxon>Ceratitis</taxon>
        <taxon>Ceratitis</taxon>
    </lineage>
</organism>
<name>A0A811VBV5_CERCA</name>
<dbReference type="EMBL" id="CAJHJT010000056">
    <property type="protein sequence ID" value="CAD7013768.1"/>
    <property type="molecule type" value="Genomic_DNA"/>
</dbReference>
<keyword evidence="2" id="KW-1185">Reference proteome</keyword>
<sequence>TEQHRRQCLKAAGASGCPLHTNGNDTVADASSGDTSFWSSSLCSNNSSSSCSASNGASESNFSTQATAVAKRLSKRHFQWNWARHAYDLHTLCAHMNL</sequence>
<evidence type="ECO:0000313" key="1">
    <source>
        <dbReference type="EMBL" id="CAD7013768.1"/>
    </source>
</evidence>
<gene>
    <name evidence="1" type="ORF">CCAP1982_LOCUS21791</name>
</gene>
<accession>A0A811VBV5</accession>
<feature type="non-terminal residue" evidence="1">
    <location>
        <position position="1"/>
    </location>
</feature>
<reference evidence="1" key="1">
    <citation type="submission" date="2020-11" db="EMBL/GenBank/DDBJ databases">
        <authorList>
            <person name="Whitehead M."/>
        </authorList>
    </citation>
    <scope>NUCLEOTIDE SEQUENCE</scope>
    <source>
        <strain evidence="1">EGII</strain>
    </source>
</reference>
<dbReference type="AlphaFoldDB" id="A0A811VBV5"/>
<comment type="caution">
    <text evidence="1">The sequence shown here is derived from an EMBL/GenBank/DDBJ whole genome shotgun (WGS) entry which is preliminary data.</text>
</comment>
<proteinExistence type="predicted"/>
<protein>
    <submittedName>
        <fullName evidence="1">(Mediterranean fruit fly) hypothetical protein</fullName>
    </submittedName>
</protein>